<dbReference type="SUPFAM" id="SSF57959">
    <property type="entry name" value="Leucine zipper domain"/>
    <property type="match status" value="1"/>
</dbReference>
<feature type="region of interest" description="Disordered" evidence="15">
    <location>
        <begin position="422"/>
        <end position="446"/>
    </location>
</feature>
<evidence type="ECO:0000256" key="10">
    <source>
        <dbReference type="ARBA" id="ARBA00023163"/>
    </source>
</evidence>
<dbReference type="AlphaFoldDB" id="A0A2U1MQL2"/>
<feature type="compositionally biased region" description="Basic and acidic residues" evidence="15">
    <location>
        <begin position="431"/>
        <end position="446"/>
    </location>
</feature>
<dbReference type="InterPro" id="IPR046347">
    <property type="entry name" value="bZIP_sf"/>
</dbReference>
<evidence type="ECO:0000256" key="3">
    <source>
        <dbReference type="ARBA" id="ARBA00007163"/>
    </source>
</evidence>
<accession>A0A2U1MQL2</accession>
<evidence type="ECO:0000256" key="7">
    <source>
        <dbReference type="ARBA" id="ARBA00023015"/>
    </source>
</evidence>
<evidence type="ECO:0000256" key="8">
    <source>
        <dbReference type="ARBA" id="ARBA00023125"/>
    </source>
</evidence>
<dbReference type="GO" id="GO:0003700">
    <property type="term" value="F:DNA-binding transcription factor activity"/>
    <property type="evidence" value="ECO:0007669"/>
    <property type="project" value="InterPro"/>
</dbReference>
<gene>
    <name evidence="18" type="ORF">CTI12_AA320880</name>
</gene>
<dbReference type="PROSITE" id="PS50217">
    <property type="entry name" value="BZIP"/>
    <property type="match status" value="1"/>
</dbReference>
<keyword evidence="8" id="KW-0238">DNA-binding</keyword>
<dbReference type="Pfam" id="PF00170">
    <property type="entry name" value="bZIP_1"/>
    <property type="match status" value="1"/>
</dbReference>
<evidence type="ECO:0000256" key="12">
    <source>
        <dbReference type="ARBA" id="ARBA00023242"/>
    </source>
</evidence>
<evidence type="ECO:0000256" key="1">
    <source>
        <dbReference type="ARBA" id="ARBA00004123"/>
    </source>
</evidence>
<name>A0A2U1MQL2_ARTAN</name>
<sequence length="614" mass="67361">MTSVADPSLILPNDTPFPDDLPLYDDDNFEFTFDDFLLDTDDFINYPELNEIVSDPDTVANSSLNCPEINGFLNFPSSDENSSPELGNCNSGGERFPVSSQGSVSKVSSPESGTNSVVDQKVKCELGNNGFVLKRKKEESSDVNSESRTNKYRKSEENLDEKDEKKKARLIRNRESAQLSRQRKKHYVEELEDKVRLMHSTIQDLNARITFFAAENATLKQQMCANGANVGGGGVVYPPVMGPMGYNPWMHCPPPPYVMKSQGSNVPLVPIPRLKPQVKKSDVKKKTKTKKVASISFLGLLLFVLLFGNLVPIMNVRFGGREAGVKEYSKLYERKETGRVLMSDEVVNGTKYGKGIGSERNASEPLVASLYVPRNDKLVKIDGNLIIHSVLASEKAMASREEEGMTKKAVALDLVPAIRSGGRQPHMYRTSSDRQRVLSSEKENLKSKHADGKLQQWFREGLAGPMLTSGMCTEVFQFDVSAAAASGAIVPATSVGNITAENGHNSSYITTVKNRRVLHGLPIPISGSTTNITKEQVSGHDSEHKDHHKNNSVSSMVVSVLFDPREAGDAADVEGMMGGKSFSRIFVVVLLDSVKYVTYSCMLPLKGASHLVTA</sequence>
<dbReference type="Gene3D" id="1.20.5.170">
    <property type="match status" value="1"/>
</dbReference>
<feature type="region of interest" description="Disordered" evidence="15">
    <location>
        <begin position="135"/>
        <end position="167"/>
    </location>
</feature>
<evidence type="ECO:0000256" key="15">
    <source>
        <dbReference type="SAM" id="MobiDB-lite"/>
    </source>
</evidence>
<dbReference type="InterPro" id="IPR004827">
    <property type="entry name" value="bZIP"/>
</dbReference>
<dbReference type="PANTHER" id="PTHR47416:SF3">
    <property type="entry name" value="BZIP TRANSCRIPTION FACTOR 17-RELATED"/>
    <property type="match status" value="1"/>
</dbReference>
<keyword evidence="6 16" id="KW-1133">Transmembrane helix</keyword>
<dbReference type="GO" id="GO:0005789">
    <property type="term" value="C:endoplasmic reticulum membrane"/>
    <property type="evidence" value="ECO:0007669"/>
    <property type="project" value="UniProtKB-SubCell"/>
</dbReference>
<keyword evidence="7" id="KW-0805">Transcription regulation</keyword>
<dbReference type="STRING" id="35608.A0A2U1MQL2"/>
<feature type="compositionally biased region" description="Polar residues" evidence="15">
    <location>
        <begin position="75"/>
        <end position="91"/>
    </location>
</feature>
<evidence type="ECO:0000256" key="5">
    <source>
        <dbReference type="ARBA" id="ARBA00022824"/>
    </source>
</evidence>
<evidence type="ECO:0000256" key="11">
    <source>
        <dbReference type="ARBA" id="ARBA00023180"/>
    </source>
</evidence>
<feature type="coiled-coil region" evidence="14">
    <location>
        <begin position="188"/>
        <end position="222"/>
    </location>
</feature>
<evidence type="ECO:0000313" key="19">
    <source>
        <dbReference type="Proteomes" id="UP000245207"/>
    </source>
</evidence>
<evidence type="ECO:0000256" key="2">
    <source>
        <dbReference type="ARBA" id="ARBA00004389"/>
    </source>
</evidence>
<evidence type="ECO:0000259" key="17">
    <source>
        <dbReference type="PROSITE" id="PS50217"/>
    </source>
</evidence>
<feature type="compositionally biased region" description="Basic and acidic residues" evidence="15">
    <location>
        <begin position="153"/>
        <end position="166"/>
    </location>
</feature>
<keyword evidence="19" id="KW-1185">Reference proteome</keyword>
<feature type="transmembrane region" description="Helical" evidence="16">
    <location>
        <begin position="292"/>
        <end position="311"/>
    </location>
</feature>
<evidence type="ECO:0000256" key="9">
    <source>
        <dbReference type="ARBA" id="ARBA00023136"/>
    </source>
</evidence>
<evidence type="ECO:0000256" key="6">
    <source>
        <dbReference type="ARBA" id="ARBA00022989"/>
    </source>
</evidence>
<keyword evidence="5" id="KW-0256">Endoplasmic reticulum</keyword>
<organism evidence="18 19">
    <name type="scientific">Artemisia annua</name>
    <name type="common">Sweet wormwood</name>
    <dbReference type="NCBI Taxonomy" id="35608"/>
    <lineage>
        <taxon>Eukaryota</taxon>
        <taxon>Viridiplantae</taxon>
        <taxon>Streptophyta</taxon>
        <taxon>Embryophyta</taxon>
        <taxon>Tracheophyta</taxon>
        <taxon>Spermatophyta</taxon>
        <taxon>Magnoliopsida</taxon>
        <taxon>eudicotyledons</taxon>
        <taxon>Gunneridae</taxon>
        <taxon>Pentapetalae</taxon>
        <taxon>asterids</taxon>
        <taxon>campanulids</taxon>
        <taxon>Asterales</taxon>
        <taxon>Asteraceae</taxon>
        <taxon>Asteroideae</taxon>
        <taxon>Anthemideae</taxon>
        <taxon>Artemisiinae</taxon>
        <taxon>Artemisia</taxon>
    </lineage>
</organism>
<dbReference type="GO" id="GO:0003677">
    <property type="term" value="F:DNA binding"/>
    <property type="evidence" value="ECO:0007669"/>
    <property type="project" value="UniProtKB-KW"/>
</dbReference>
<comment type="subunit">
    <text evidence="13">Interacts with BZIP28.</text>
</comment>
<keyword evidence="14" id="KW-0175">Coiled coil</keyword>
<dbReference type="PANTHER" id="PTHR47416">
    <property type="entry name" value="BASIC-LEUCINE ZIPPER TRANSCRIPTION FACTOR F-RELATED"/>
    <property type="match status" value="1"/>
</dbReference>
<keyword evidence="10" id="KW-0804">Transcription</keyword>
<evidence type="ECO:0000313" key="18">
    <source>
        <dbReference type="EMBL" id="PWA63543.1"/>
    </source>
</evidence>
<reference evidence="18 19" key="1">
    <citation type="journal article" date="2018" name="Mol. Plant">
        <title>The genome of Artemisia annua provides insight into the evolution of Asteraceae family and artemisinin biosynthesis.</title>
        <authorList>
            <person name="Shen Q."/>
            <person name="Zhang L."/>
            <person name="Liao Z."/>
            <person name="Wang S."/>
            <person name="Yan T."/>
            <person name="Shi P."/>
            <person name="Liu M."/>
            <person name="Fu X."/>
            <person name="Pan Q."/>
            <person name="Wang Y."/>
            <person name="Lv Z."/>
            <person name="Lu X."/>
            <person name="Zhang F."/>
            <person name="Jiang W."/>
            <person name="Ma Y."/>
            <person name="Chen M."/>
            <person name="Hao X."/>
            <person name="Li L."/>
            <person name="Tang Y."/>
            <person name="Lv G."/>
            <person name="Zhou Y."/>
            <person name="Sun X."/>
            <person name="Brodelius P.E."/>
            <person name="Rose J.K.C."/>
            <person name="Tang K."/>
        </authorList>
    </citation>
    <scope>NUCLEOTIDE SEQUENCE [LARGE SCALE GENOMIC DNA]</scope>
    <source>
        <strain evidence="19">cv. Huhao1</strain>
        <tissue evidence="18">Leaf</tissue>
    </source>
</reference>
<dbReference type="Proteomes" id="UP000245207">
    <property type="component" value="Unassembled WGS sequence"/>
</dbReference>
<feature type="region of interest" description="Disordered" evidence="15">
    <location>
        <begin position="75"/>
        <end position="120"/>
    </location>
</feature>
<keyword evidence="11" id="KW-0325">Glycoprotein</keyword>
<protein>
    <submittedName>
        <fullName evidence="18">Basic-leucine zipper domain-containing protein</fullName>
    </submittedName>
</protein>
<feature type="compositionally biased region" description="Low complexity" evidence="15">
    <location>
        <begin position="98"/>
        <end position="112"/>
    </location>
</feature>
<comment type="subcellular location">
    <subcellularLocation>
        <location evidence="2">Endoplasmic reticulum membrane</location>
        <topology evidence="2">Single-pass membrane protein</topology>
    </subcellularLocation>
    <subcellularLocation>
        <location evidence="1">Nucleus</location>
    </subcellularLocation>
</comment>
<keyword evidence="9 16" id="KW-0472">Membrane</keyword>
<evidence type="ECO:0000256" key="16">
    <source>
        <dbReference type="SAM" id="Phobius"/>
    </source>
</evidence>
<proteinExistence type="inferred from homology"/>
<keyword evidence="4 16" id="KW-0812">Transmembrane</keyword>
<dbReference type="FunFam" id="1.20.5.170:FF:000085">
    <property type="entry name" value="bZIP transcription factor 49"/>
    <property type="match status" value="1"/>
</dbReference>
<evidence type="ECO:0000256" key="4">
    <source>
        <dbReference type="ARBA" id="ARBA00022692"/>
    </source>
</evidence>
<dbReference type="GO" id="GO:0006950">
    <property type="term" value="P:response to stress"/>
    <property type="evidence" value="ECO:0007669"/>
    <property type="project" value="UniProtKB-ARBA"/>
</dbReference>
<dbReference type="EMBL" id="PKPP01004617">
    <property type="protein sequence ID" value="PWA63543.1"/>
    <property type="molecule type" value="Genomic_DNA"/>
</dbReference>
<feature type="domain" description="BZIP" evidence="17">
    <location>
        <begin position="163"/>
        <end position="223"/>
    </location>
</feature>
<comment type="similarity">
    <text evidence="3">Belongs to the bZIP family.</text>
</comment>
<dbReference type="SMART" id="SM00338">
    <property type="entry name" value="BRLZ"/>
    <property type="match status" value="1"/>
</dbReference>
<evidence type="ECO:0000256" key="13">
    <source>
        <dbReference type="ARBA" id="ARBA00065888"/>
    </source>
</evidence>
<dbReference type="CDD" id="cd14704">
    <property type="entry name" value="bZIP_HY5-like"/>
    <property type="match status" value="1"/>
</dbReference>
<evidence type="ECO:0000256" key="14">
    <source>
        <dbReference type="SAM" id="Coils"/>
    </source>
</evidence>
<comment type="caution">
    <text evidence="18">The sequence shown here is derived from an EMBL/GenBank/DDBJ whole genome shotgun (WGS) entry which is preliminary data.</text>
</comment>
<dbReference type="OrthoDB" id="295274at2759"/>
<dbReference type="GO" id="GO:0005634">
    <property type="term" value="C:nucleus"/>
    <property type="evidence" value="ECO:0007669"/>
    <property type="project" value="UniProtKB-SubCell"/>
</dbReference>
<keyword evidence="12" id="KW-0539">Nucleus</keyword>